<comment type="caution">
    <text evidence="1">The sequence shown here is derived from an EMBL/GenBank/DDBJ whole genome shotgun (WGS) entry which is preliminary data.</text>
</comment>
<dbReference type="AlphaFoldDB" id="A0A645IH88"/>
<name>A0A645IH88_9ZZZZ</name>
<organism evidence="1">
    <name type="scientific">bioreactor metagenome</name>
    <dbReference type="NCBI Taxonomy" id="1076179"/>
    <lineage>
        <taxon>unclassified sequences</taxon>
        <taxon>metagenomes</taxon>
        <taxon>ecological metagenomes</taxon>
    </lineage>
</organism>
<reference evidence="1" key="1">
    <citation type="submission" date="2019-08" db="EMBL/GenBank/DDBJ databases">
        <authorList>
            <person name="Kucharzyk K."/>
            <person name="Murdoch R.W."/>
            <person name="Higgins S."/>
            <person name="Loffler F."/>
        </authorList>
    </citation>
    <scope>NUCLEOTIDE SEQUENCE</scope>
</reference>
<sequence>MAHVQLAAGVGQHGAGVVLGLAAVFADAVGVLGLPVVLRGALDLDVVEFFLHGAVQWPPAPLGTRQGRNLKSAGILGCPTACAVLALHDRRTRCAIPAAFLHATLGNTALRKLVAVHKLLNFLHGWQSDWPVSVPDAIACLLPEVARLALLPRSILLRSCSCFPAGLLFLTGTPPCKCWPRSASWP</sequence>
<protein>
    <submittedName>
        <fullName evidence="1">Uncharacterized protein</fullName>
    </submittedName>
</protein>
<proteinExistence type="predicted"/>
<dbReference type="EMBL" id="VSSQ01114470">
    <property type="protein sequence ID" value="MPN50356.1"/>
    <property type="molecule type" value="Genomic_DNA"/>
</dbReference>
<gene>
    <name evidence="1" type="ORF">SDC9_197982</name>
</gene>
<evidence type="ECO:0000313" key="1">
    <source>
        <dbReference type="EMBL" id="MPN50356.1"/>
    </source>
</evidence>
<accession>A0A645IH88</accession>